<dbReference type="Pfam" id="PF13207">
    <property type="entry name" value="AAA_17"/>
    <property type="match status" value="1"/>
</dbReference>
<organism evidence="1 2">
    <name type="scientific">Arthrospiribacter ruber</name>
    <dbReference type="NCBI Taxonomy" id="2487934"/>
    <lineage>
        <taxon>Bacteria</taxon>
        <taxon>Pseudomonadati</taxon>
        <taxon>Bacteroidota</taxon>
        <taxon>Cytophagia</taxon>
        <taxon>Cytophagales</taxon>
        <taxon>Cyclobacteriaceae</taxon>
        <taxon>Arthrospiribacter</taxon>
    </lineage>
</organism>
<dbReference type="RefSeq" id="WP_219287771.1">
    <property type="nucleotide sequence ID" value="NZ_RPHB01000003.1"/>
</dbReference>
<proteinExistence type="predicted"/>
<gene>
    <name evidence="1" type="ORF">EGN73_06695</name>
</gene>
<reference evidence="1 2" key="1">
    <citation type="journal article" date="2020" name="Syst. Appl. Microbiol.">
        <title>Arthrospiribacter ruber gen. nov., sp. nov., a novel bacterium isolated from Arthrospira cultures.</title>
        <authorList>
            <person name="Waleron M."/>
            <person name="Misztak A."/>
            <person name="Waleron M.M."/>
            <person name="Furmaniak M."/>
            <person name="Mrozik A."/>
            <person name="Waleron K."/>
        </authorList>
    </citation>
    <scope>NUCLEOTIDE SEQUENCE [LARGE SCALE GENOMIC DNA]</scope>
    <source>
        <strain evidence="1 2">DPMB0001</strain>
    </source>
</reference>
<name>A0A951M9E9_9BACT</name>
<dbReference type="Proteomes" id="UP000727490">
    <property type="component" value="Unassembled WGS sequence"/>
</dbReference>
<protein>
    <submittedName>
        <fullName evidence="1">AAA family ATPase</fullName>
    </submittedName>
</protein>
<evidence type="ECO:0000313" key="2">
    <source>
        <dbReference type="Proteomes" id="UP000727490"/>
    </source>
</evidence>
<accession>A0A951M9E9</accession>
<keyword evidence="2" id="KW-1185">Reference proteome</keyword>
<dbReference type="EMBL" id="RPHB01000003">
    <property type="protein sequence ID" value="MBW3467501.1"/>
    <property type="molecule type" value="Genomic_DNA"/>
</dbReference>
<evidence type="ECO:0000313" key="1">
    <source>
        <dbReference type="EMBL" id="MBW3467501.1"/>
    </source>
</evidence>
<dbReference type="AlphaFoldDB" id="A0A951M9E9"/>
<comment type="caution">
    <text evidence="1">The sequence shown here is derived from an EMBL/GenBank/DDBJ whole genome shotgun (WGS) entry which is preliminary data.</text>
</comment>
<sequence length="173" mass="19618">MFNNIIFIGGIHGSGKGSMCSNLRKNLNIEHMTASDILNWSDISPEVGNKLVTDISFTQDRLIDGLKKRILPDKIYLLDGHFCLFDSNGCVENIPMDTFTKIDPIIISVVVSDPKLIVKRLSNRDKRNYDLKLIDNMQKREIEYGKEVANKLNIPFVLVERDLSPLLQSINQA</sequence>